<reference evidence="1" key="1">
    <citation type="journal article" date="2009" name="PLoS Genet.">
        <title>Sequencing, mapping, and analysis of 27,455 maize full-length cDNAs.</title>
        <authorList>
            <person name="Soderlund C."/>
            <person name="Descour A."/>
            <person name="Kudrna D."/>
            <person name="Bomhoff M."/>
            <person name="Boyd L."/>
            <person name="Currie J."/>
            <person name="Angelova A."/>
            <person name="Collura K."/>
            <person name="Wissotski M."/>
            <person name="Ashley E."/>
            <person name="Morrow D."/>
            <person name="Fernandes J."/>
            <person name="Walbot V."/>
            <person name="Yu Y."/>
        </authorList>
    </citation>
    <scope>NUCLEOTIDE SEQUENCE</scope>
    <source>
        <strain evidence="1">B73</strain>
    </source>
</reference>
<dbReference type="AlphaFoldDB" id="C0PKT8"/>
<sequence length="43" mass="4931">MAQNALYPFIVAILLKSPYPFFESTHSQSQVKRNCNQALFLTL</sequence>
<dbReference type="EMBL" id="BT068907">
    <property type="protein sequence ID" value="ACN35804.1"/>
    <property type="molecule type" value="mRNA"/>
</dbReference>
<name>C0PKT8_MAIZE</name>
<proteinExistence type="evidence at transcript level"/>
<evidence type="ECO:0000313" key="1">
    <source>
        <dbReference type="EMBL" id="ACN35804.1"/>
    </source>
</evidence>
<protein>
    <submittedName>
        <fullName evidence="1">Uncharacterized protein</fullName>
    </submittedName>
</protein>
<accession>C0PKT8</accession>
<organism evidence="1">
    <name type="scientific">Zea mays</name>
    <name type="common">Maize</name>
    <dbReference type="NCBI Taxonomy" id="4577"/>
    <lineage>
        <taxon>Eukaryota</taxon>
        <taxon>Viridiplantae</taxon>
        <taxon>Streptophyta</taxon>
        <taxon>Embryophyta</taxon>
        <taxon>Tracheophyta</taxon>
        <taxon>Spermatophyta</taxon>
        <taxon>Magnoliopsida</taxon>
        <taxon>Liliopsida</taxon>
        <taxon>Poales</taxon>
        <taxon>Poaceae</taxon>
        <taxon>PACMAD clade</taxon>
        <taxon>Panicoideae</taxon>
        <taxon>Andropogonodae</taxon>
        <taxon>Andropogoneae</taxon>
        <taxon>Tripsacinae</taxon>
        <taxon>Zea</taxon>
    </lineage>
</organism>